<name>A0A147IW16_9SPHN</name>
<dbReference type="PATRIC" id="fig|172044.3.peg.889"/>
<dbReference type="Proteomes" id="UP000073923">
    <property type="component" value="Unassembled WGS sequence"/>
</dbReference>
<proteinExistence type="predicted"/>
<comment type="caution">
    <text evidence="1">The sequence shown here is derived from an EMBL/GenBank/DDBJ whole genome shotgun (WGS) entry which is preliminary data.</text>
</comment>
<reference evidence="1 2" key="1">
    <citation type="journal article" date="2016" name="Front. Microbiol.">
        <title>Genomic Resource of Rice Seed Associated Bacteria.</title>
        <authorList>
            <person name="Midha S."/>
            <person name="Bansal K."/>
            <person name="Sharma S."/>
            <person name="Kumar N."/>
            <person name="Patil P.P."/>
            <person name="Chaudhry V."/>
            <person name="Patil P.B."/>
        </authorList>
    </citation>
    <scope>NUCLEOTIDE SEQUENCE [LARGE SCALE GENOMIC DNA]</scope>
    <source>
        <strain evidence="1 2">NS355</strain>
    </source>
</reference>
<dbReference type="AlphaFoldDB" id="A0A147IW16"/>
<dbReference type="EMBL" id="LDTF01000020">
    <property type="protein sequence ID" value="KTT99895.1"/>
    <property type="molecule type" value="Genomic_DNA"/>
</dbReference>
<protein>
    <submittedName>
        <fullName evidence="1">Uncharacterized protein</fullName>
    </submittedName>
</protein>
<sequence>MYEVFFEHGEVRPDFKKEFISLWPGWLGKERLHLLDEVREEDWLRFNRMLLATFEAFRMGVVDHSDETIKFPTRLEPFLSDHQKAMQKDASQFLQFVIPALDCVLTEEWDYTYILWHRDVNTLEAIKPLLCEARLEHFSD</sequence>
<evidence type="ECO:0000313" key="1">
    <source>
        <dbReference type="EMBL" id="KTT99895.1"/>
    </source>
</evidence>
<gene>
    <name evidence="1" type="ORF">NS355_05760</name>
</gene>
<accession>A0A147IW16</accession>
<evidence type="ECO:0000313" key="2">
    <source>
        <dbReference type="Proteomes" id="UP000073923"/>
    </source>
</evidence>
<organism evidence="1 2">
    <name type="scientific">Sphingomonas yabuuchiae</name>
    <dbReference type="NCBI Taxonomy" id="172044"/>
    <lineage>
        <taxon>Bacteria</taxon>
        <taxon>Pseudomonadati</taxon>
        <taxon>Pseudomonadota</taxon>
        <taxon>Alphaproteobacteria</taxon>
        <taxon>Sphingomonadales</taxon>
        <taxon>Sphingomonadaceae</taxon>
        <taxon>Sphingomonas</taxon>
    </lineage>
</organism>